<feature type="region of interest" description="Disordered" evidence="5">
    <location>
        <begin position="235"/>
        <end position="263"/>
    </location>
</feature>
<sequence>MPEPAASTSGGVSPPEAAWSVTGDKQRSSFVLKLHELLCADEHPEFLHWVNNDTFAITSLDANARIALSPHWDFNSLSSFIRQLSYYSFKRLTDRRRSVERRPSAPTYIVFTHPSGNFVRDDETKALLIPRKLRARKAAAKKDRPAADAKEARRPLCPPASTSHQEFAHLSGSLSQSLAEYNGLQDSLTRFQLPVRPDASLAFPPSVSPRTHLPALPPVSFPYGSEAGSFVLRSPPTRAERSQQARHFEPSHPTPVVPGGGGAYLDVHSGHLVSETSYSSQYYTATRPASEASPARTEQVPNPRANGMVVALRTPPPSGDDSSPTLPYSDLPPLRALPTKPFDPAPGEIGRRSTPFTDYDRQYIQLSLVQPGVSTPASPPHQQFWWQP</sequence>
<feature type="region of interest" description="Disordered" evidence="5">
    <location>
        <begin position="1"/>
        <end position="20"/>
    </location>
</feature>
<gene>
    <name evidence="7" type="ORF">BMF94_2302</name>
</gene>
<name>A0A2S5BCS9_9BASI</name>
<comment type="caution">
    <text evidence="7">The sequence shown here is derived from an EMBL/GenBank/DDBJ whole genome shotgun (WGS) entry which is preliminary data.</text>
</comment>
<dbReference type="GO" id="GO:0043565">
    <property type="term" value="F:sequence-specific DNA binding"/>
    <property type="evidence" value="ECO:0007669"/>
    <property type="project" value="InterPro"/>
</dbReference>
<evidence type="ECO:0000259" key="6">
    <source>
        <dbReference type="SMART" id="SM00415"/>
    </source>
</evidence>
<dbReference type="InterPro" id="IPR000232">
    <property type="entry name" value="HSF_DNA-bd"/>
</dbReference>
<dbReference type="STRING" id="741276.A0A2S5BCS9"/>
<evidence type="ECO:0000256" key="2">
    <source>
        <dbReference type="ARBA" id="ARBA00023125"/>
    </source>
</evidence>
<dbReference type="Gene3D" id="1.10.10.10">
    <property type="entry name" value="Winged helix-like DNA-binding domain superfamily/Winged helix DNA-binding domain"/>
    <property type="match status" value="1"/>
</dbReference>
<evidence type="ECO:0000256" key="5">
    <source>
        <dbReference type="SAM" id="MobiDB-lite"/>
    </source>
</evidence>
<reference evidence="7 8" key="1">
    <citation type="journal article" date="2018" name="Front. Microbiol.">
        <title>Prospects for Fungal Bioremediation of Acidic Radioactive Waste Sites: Characterization and Genome Sequence of Rhodotorula taiwanensis MD1149.</title>
        <authorList>
            <person name="Tkavc R."/>
            <person name="Matrosova V.Y."/>
            <person name="Grichenko O.E."/>
            <person name="Gostincar C."/>
            <person name="Volpe R.P."/>
            <person name="Klimenkova P."/>
            <person name="Gaidamakova E.K."/>
            <person name="Zhou C.E."/>
            <person name="Stewart B.J."/>
            <person name="Lyman M.G."/>
            <person name="Malfatti S.A."/>
            <person name="Rubinfeld B."/>
            <person name="Courtot M."/>
            <person name="Singh J."/>
            <person name="Dalgard C.L."/>
            <person name="Hamilton T."/>
            <person name="Frey K.G."/>
            <person name="Gunde-Cimerman N."/>
            <person name="Dugan L."/>
            <person name="Daly M.J."/>
        </authorList>
    </citation>
    <scope>NUCLEOTIDE SEQUENCE [LARGE SCALE GENOMIC DNA]</scope>
    <source>
        <strain evidence="7 8">MD1149</strain>
    </source>
</reference>
<protein>
    <recommendedName>
        <fullName evidence="6">HSF-type DNA-binding domain-containing protein</fullName>
    </recommendedName>
</protein>
<evidence type="ECO:0000256" key="4">
    <source>
        <dbReference type="RuleBase" id="RU004020"/>
    </source>
</evidence>
<dbReference type="GO" id="GO:0005634">
    <property type="term" value="C:nucleus"/>
    <property type="evidence" value="ECO:0007669"/>
    <property type="project" value="UniProtKB-SubCell"/>
</dbReference>
<accession>A0A2S5BCS9</accession>
<keyword evidence="3" id="KW-0539">Nucleus</keyword>
<dbReference type="OrthoDB" id="2526774at2759"/>
<feature type="region of interest" description="Disordered" evidence="5">
    <location>
        <begin position="136"/>
        <end position="163"/>
    </location>
</feature>
<comment type="subcellular location">
    <subcellularLocation>
        <location evidence="1">Nucleus</location>
    </subcellularLocation>
</comment>
<dbReference type="SUPFAM" id="SSF46785">
    <property type="entry name" value="Winged helix' DNA-binding domain"/>
    <property type="match status" value="1"/>
</dbReference>
<feature type="compositionally biased region" description="Polar residues" evidence="5">
    <location>
        <begin position="1"/>
        <end position="11"/>
    </location>
</feature>
<dbReference type="GO" id="GO:0003700">
    <property type="term" value="F:DNA-binding transcription factor activity"/>
    <property type="evidence" value="ECO:0007669"/>
    <property type="project" value="InterPro"/>
</dbReference>
<evidence type="ECO:0000256" key="1">
    <source>
        <dbReference type="ARBA" id="ARBA00004123"/>
    </source>
</evidence>
<dbReference type="InterPro" id="IPR036388">
    <property type="entry name" value="WH-like_DNA-bd_sf"/>
</dbReference>
<keyword evidence="2" id="KW-0238">DNA-binding</keyword>
<comment type="similarity">
    <text evidence="4">Belongs to the HSF family.</text>
</comment>
<evidence type="ECO:0000256" key="3">
    <source>
        <dbReference type="ARBA" id="ARBA00023242"/>
    </source>
</evidence>
<dbReference type="AlphaFoldDB" id="A0A2S5BCS9"/>
<dbReference type="SMART" id="SM00415">
    <property type="entry name" value="HSF"/>
    <property type="match status" value="1"/>
</dbReference>
<proteinExistence type="inferred from homology"/>
<keyword evidence="8" id="KW-1185">Reference proteome</keyword>
<feature type="compositionally biased region" description="Basic and acidic residues" evidence="5">
    <location>
        <begin position="140"/>
        <end position="154"/>
    </location>
</feature>
<dbReference type="Pfam" id="PF00447">
    <property type="entry name" value="HSF_DNA-bind"/>
    <property type="match status" value="1"/>
</dbReference>
<evidence type="ECO:0000313" key="8">
    <source>
        <dbReference type="Proteomes" id="UP000237144"/>
    </source>
</evidence>
<dbReference type="Proteomes" id="UP000237144">
    <property type="component" value="Unassembled WGS sequence"/>
</dbReference>
<feature type="domain" description="HSF-type DNA-binding" evidence="6">
    <location>
        <begin position="26"/>
        <end position="132"/>
    </location>
</feature>
<feature type="compositionally biased region" description="Basic and acidic residues" evidence="5">
    <location>
        <begin position="238"/>
        <end position="250"/>
    </location>
</feature>
<dbReference type="InterPro" id="IPR036390">
    <property type="entry name" value="WH_DNA-bd_sf"/>
</dbReference>
<dbReference type="EMBL" id="PJQD01000023">
    <property type="protein sequence ID" value="POY74541.1"/>
    <property type="molecule type" value="Genomic_DNA"/>
</dbReference>
<evidence type="ECO:0000313" key="7">
    <source>
        <dbReference type="EMBL" id="POY74541.1"/>
    </source>
</evidence>
<organism evidence="7 8">
    <name type="scientific">Rhodotorula taiwanensis</name>
    <dbReference type="NCBI Taxonomy" id="741276"/>
    <lineage>
        <taxon>Eukaryota</taxon>
        <taxon>Fungi</taxon>
        <taxon>Dikarya</taxon>
        <taxon>Basidiomycota</taxon>
        <taxon>Pucciniomycotina</taxon>
        <taxon>Microbotryomycetes</taxon>
        <taxon>Sporidiobolales</taxon>
        <taxon>Sporidiobolaceae</taxon>
        <taxon>Rhodotorula</taxon>
    </lineage>
</organism>
<feature type="region of interest" description="Disordered" evidence="5">
    <location>
        <begin position="284"/>
        <end position="304"/>
    </location>
</feature>